<evidence type="ECO:0000256" key="9">
    <source>
        <dbReference type="ARBA" id="ARBA00048132"/>
    </source>
</evidence>
<dbReference type="GO" id="GO:0005737">
    <property type="term" value="C:cytoplasm"/>
    <property type="evidence" value="ECO:0007669"/>
    <property type="project" value="InterPro"/>
</dbReference>
<dbReference type="EMBL" id="FMZA01000007">
    <property type="protein sequence ID" value="SDC40775.1"/>
    <property type="molecule type" value="Genomic_DNA"/>
</dbReference>
<gene>
    <name evidence="13" type="ORF">SAMN04488112_107159</name>
</gene>
<keyword evidence="11" id="KW-0521">NADP</keyword>
<comment type="catalytic activity">
    <reaction evidence="9 10">
        <text>[thioredoxin]-dithiol + NADP(+) = [thioredoxin]-disulfide + NADPH + H(+)</text>
        <dbReference type="Rhea" id="RHEA:20345"/>
        <dbReference type="Rhea" id="RHEA-COMP:10698"/>
        <dbReference type="Rhea" id="RHEA-COMP:10700"/>
        <dbReference type="ChEBI" id="CHEBI:15378"/>
        <dbReference type="ChEBI" id="CHEBI:29950"/>
        <dbReference type="ChEBI" id="CHEBI:50058"/>
        <dbReference type="ChEBI" id="CHEBI:57783"/>
        <dbReference type="ChEBI" id="CHEBI:58349"/>
        <dbReference type="EC" id="1.8.1.9"/>
    </reaction>
</comment>
<dbReference type="PROSITE" id="PS00573">
    <property type="entry name" value="PYRIDINE_REDOX_2"/>
    <property type="match status" value="1"/>
</dbReference>
<dbReference type="GO" id="GO:0004791">
    <property type="term" value="F:thioredoxin-disulfide reductase (NADPH) activity"/>
    <property type="evidence" value="ECO:0007669"/>
    <property type="project" value="UniProtKB-UniRule"/>
</dbReference>
<evidence type="ECO:0000256" key="8">
    <source>
        <dbReference type="ARBA" id="ARBA00023284"/>
    </source>
</evidence>
<comment type="subunit">
    <text evidence="2 10">Homodimer.</text>
</comment>
<evidence type="ECO:0000256" key="11">
    <source>
        <dbReference type="RuleBase" id="RU003881"/>
    </source>
</evidence>
<keyword evidence="8 10" id="KW-0676">Redox-active center</keyword>
<dbReference type="InterPro" id="IPR050097">
    <property type="entry name" value="Ferredoxin-NADP_redctase_2"/>
</dbReference>
<evidence type="ECO:0000256" key="7">
    <source>
        <dbReference type="ARBA" id="ARBA00023157"/>
    </source>
</evidence>
<dbReference type="RefSeq" id="WP_091568165.1">
    <property type="nucleotide sequence ID" value="NZ_FMZA01000007.1"/>
</dbReference>
<dbReference type="InterPro" id="IPR036188">
    <property type="entry name" value="FAD/NAD-bd_sf"/>
</dbReference>
<reference evidence="13 14" key="1">
    <citation type="submission" date="2016-10" db="EMBL/GenBank/DDBJ databases">
        <authorList>
            <person name="de Groot N.N."/>
        </authorList>
    </citation>
    <scope>NUCLEOTIDE SEQUENCE [LARGE SCALE GENOMIC DNA]</scope>
    <source>
        <strain evidence="13 14">DSM 45514</strain>
    </source>
</reference>
<keyword evidence="5 10" id="KW-0274">FAD</keyword>
<dbReference type="InterPro" id="IPR023753">
    <property type="entry name" value="FAD/NAD-binding_dom"/>
</dbReference>
<dbReference type="PRINTS" id="PR00469">
    <property type="entry name" value="PNDRDTASEII"/>
</dbReference>
<evidence type="ECO:0000256" key="5">
    <source>
        <dbReference type="ARBA" id="ARBA00022827"/>
    </source>
</evidence>
<dbReference type="STRING" id="1236220.SAMN04488112_107159"/>
<evidence type="ECO:0000256" key="10">
    <source>
        <dbReference type="RuleBase" id="RU003880"/>
    </source>
</evidence>
<feature type="domain" description="FAD/NAD(P)-binding" evidence="12">
    <location>
        <begin position="3"/>
        <end position="293"/>
    </location>
</feature>
<comment type="similarity">
    <text evidence="1 10">Belongs to the class-II pyridine nucleotide-disulfide oxidoreductase family.</text>
</comment>
<evidence type="ECO:0000313" key="14">
    <source>
        <dbReference type="Proteomes" id="UP000199387"/>
    </source>
</evidence>
<protein>
    <recommendedName>
        <fullName evidence="3 10">Thioredoxin reductase</fullName>
        <ecNumber evidence="10">1.8.1.9</ecNumber>
    </recommendedName>
</protein>
<dbReference type="OrthoDB" id="9806179at2"/>
<keyword evidence="14" id="KW-1185">Reference proteome</keyword>
<dbReference type="AlphaFoldDB" id="A0A1G6LDC5"/>
<keyword evidence="7" id="KW-1015">Disulfide bond</keyword>
<dbReference type="Pfam" id="PF07992">
    <property type="entry name" value="Pyr_redox_2"/>
    <property type="match status" value="1"/>
</dbReference>
<dbReference type="Gene3D" id="3.50.50.60">
    <property type="entry name" value="FAD/NAD(P)-binding domain"/>
    <property type="match status" value="2"/>
</dbReference>
<evidence type="ECO:0000256" key="1">
    <source>
        <dbReference type="ARBA" id="ARBA00009333"/>
    </source>
</evidence>
<evidence type="ECO:0000256" key="4">
    <source>
        <dbReference type="ARBA" id="ARBA00022630"/>
    </source>
</evidence>
<name>A0A1G6LDC5_9BACL</name>
<sequence length="316" mass="34199">MHKVIILGTGPSGLTAAIYLARANMEPLVIEGQEPGGQLTTTTDVENFPGFPDGILGPELMENMRKQAERFGAQFKRGWVTDVDLSKRPFTLTVEGEGTVEAEALVVSTGASAKLLGIPGEKEYMGQGVSTCATCDGFFYRGKKIIVVGGGDSAMEEATFLTKFASEVTIVHRRDELRASKIMQDRAQANEKIRWAMNRVPTEVVPDEQGGVKGLKVHNKETGEEELLETDGIFVAIGHHPNTDFLKGKLEMDEQGYIQVVPGTTRTNVEGVFACGDVQDNIYRQAITAAGTGCMAAMDCEKYLEGSASIDWSQAL</sequence>
<comment type="cofactor">
    <cofactor evidence="11">
        <name>FAD</name>
        <dbReference type="ChEBI" id="CHEBI:57692"/>
    </cofactor>
    <text evidence="11">Binds 1 FAD per subunit.</text>
</comment>
<accession>A0A1G6LDC5</accession>
<evidence type="ECO:0000256" key="2">
    <source>
        <dbReference type="ARBA" id="ARBA00011738"/>
    </source>
</evidence>
<keyword evidence="4 10" id="KW-0285">Flavoprotein</keyword>
<dbReference type="InterPro" id="IPR005982">
    <property type="entry name" value="Thioredox_Rdtase"/>
</dbReference>
<dbReference type="Proteomes" id="UP000199387">
    <property type="component" value="Unassembled WGS sequence"/>
</dbReference>
<dbReference type="SUPFAM" id="SSF51905">
    <property type="entry name" value="FAD/NAD(P)-binding domain"/>
    <property type="match status" value="1"/>
</dbReference>
<dbReference type="PANTHER" id="PTHR48105">
    <property type="entry name" value="THIOREDOXIN REDUCTASE 1-RELATED-RELATED"/>
    <property type="match status" value="1"/>
</dbReference>
<dbReference type="PRINTS" id="PR00368">
    <property type="entry name" value="FADPNR"/>
</dbReference>
<dbReference type="InterPro" id="IPR008255">
    <property type="entry name" value="Pyr_nucl-diS_OxRdtase_2_AS"/>
</dbReference>
<evidence type="ECO:0000313" key="13">
    <source>
        <dbReference type="EMBL" id="SDC40775.1"/>
    </source>
</evidence>
<proteinExistence type="inferred from homology"/>
<evidence type="ECO:0000259" key="12">
    <source>
        <dbReference type="Pfam" id="PF07992"/>
    </source>
</evidence>
<evidence type="ECO:0000256" key="6">
    <source>
        <dbReference type="ARBA" id="ARBA00023002"/>
    </source>
</evidence>
<dbReference type="GO" id="GO:0019430">
    <property type="term" value="P:removal of superoxide radicals"/>
    <property type="evidence" value="ECO:0007669"/>
    <property type="project" value="UniProtKB-UniRule"/>
</dbReference>
<keyword evidence="6 10" id="KW-0560">Oxidoreductase</keyword>
<organism evidence="13 14">
    <name type="scientific">Melghirimyces thermohalophilus</name>
    <dbReference type="NCBI Taxonomy" id="1236220"/>
    <lineage>
        <taxon>Bacteria</taxon>
        <taxon>Bacillati</taxon>
        <taxon>Bacillota</taxon>
        <taxon>Bacilli</taxon>
        <taxon>Bacillales</taxon>
        <taxon>Thermoactinomycetaceae</taxon>
        <taxon>Melghirimyces</taxon>
    </lineage>
</organism>
<dbReference type="EC" id="1.8.1.9" evidence="10"/>
<evidence type="ECO:0000256" key="3">
    <source>
        <dbReference type="ARBA" id="ARBA00018719"/>
    </source>
</evidence>
<dbReference type="NCBIfam" id="TIGR01292">
    <property type="entry name" value="TRX_reduct"/>
    <property type="match status" value="1"/>
</dbReference>